<dbReference type="AlphaFoldDB" id="A0A8J2KKT7"/>
<reference evidence="4" key="1">
    <citation type="submission" date="2021-06" db="EMBL/GenBank/DDBJ databases">
        <authorList>
            <person name="Hodson N. C."/>
            <person name="Mongue J. A."/>
            <person name="Jaron S. K."/>
        </authorList>
    </citation>
    <scope>NUCLEOTIDE SEQUENCE</scope>
</reference>
<dbReference type="OrthoDB" id="7255276at2759"/>
<dbReference type="PANTHER" id="PTHR10380:SF173">
    <property type="entry name" value="CUTICULAR PROTEIN 47EF, ISOFORM C-RELATED"/>
    <property type="match status" value="1"/>
</dbReference>
<evidence type="ECO:0008006" key="6">
    <source>
        <dbReference type="Google" id="ProtNLM"/>
    </source>
</evidence>
<dbReference type="EMBL" id="CAJVCH010379563">
    <property type="protein sequence ID" value="CAG7816825.1"/>
    <property type="molecule type" value="Genomic_DNA"/>
</dbReference>
<accession>A0A8J2KKT7</accession>
<evidence type="ECO:0000313" key="4">
    <source>
        <dbReference type="EMBL" id="CAG7816825.1"/>
    </source>
</evidence>
<dbReference type="Pfam" id="PF00379">
    <property type="entry name" value="Chitin_bind_4"/>
    <property type="match status" value="1"/>
</dbReference>
<dbReference type="GO" id="GO:0062129">
    <property type="term" value="C:chitin-based extracellular matrix"/>
    <property type="evidence" value="ECO:0007669"/>
    <property type="project" value="TreeGrafter"/>
</dbReference>
<protein>
    <recommendedName>
        <fullName evidence="6">Larval cuticle protein 8</fullName>
    </recommendedName>
</protein>
<evidence type="ECO:0000256" key="1">
    <source>
        <dbReference type="ARBA" id="ARBA00022460"/>
    </source>
</evidence>
<dbReference type="PANTHER" id="PTHR10380">
    <property type="entry name" value="CUTICLE PROTEIN"/>
    <property type="match status" value="1"/>
</dbReference>
<evidence type="ECO:0000313" key="5">
    <source>
        <dbReference type="Proteomes" id="UP000708208"/>
    </source>
</evidence>
<dbReference type="PROSITE" id="PS51155">
    <property type="entry name" value="CHIT_BIND_RR_2"/>
    <property type="match status" value="1"/>
</dbReference>
<evidence type="ECO:0000256" key="3">
    <source>
        <dbReference type="SAM" id="SignalP"/>
    </source>
</evidence>
<name>A0A8J2KKT7_9HEXA</name>
<keyword evidence="3" id="KW-0732">Signal</keyword>
<dbReference type="Proteomes" id="UP000708208">
    <property type="component" value="Unassembled WGS sequence"/>
</dbReference>
<proteinExistence type="predicted"/>
<comment type="caution">
    <text evidence="4">The sequence shown here is derived from an EMBL/GenBank/DDBJ whole genome shotgun (WGS) entry which is preliminary data.</text>
</comment>
<gene>
    <name evidence="4" type="ORF">AFUS01_LOCUS27424</name>
</gene>
<feature type="chain" id="PRO_5035260567" description="Larval cuticle protein 8" evidence="3">
    <location>
        <begin position="19"/>
        <end position="106"/>
    </location>
</feature>
<dbReference type="InterPro" id="IPR000618">
    <property type="entry name" value="Insect_cuticle"/>
</dbReference>
<evidence type="ECO:0000256" key="2">
    <source>
        <dbReference type="PROSITE-ProRule" id="PRU00497"/>
    </source>
</evidence>
<organism evidence="4 5">
    <name type="scientific">Allacma fusca</name>
    <dbReference type="NCBI Taxonomy" id="39272"/>
    <lineage>
        <taxon>Eukaryota</taxon>
        <taxon>Metazoa</taxon>
        <taxon>Ecdysozoa</taxon>
        <taxon>Arthropoda</taxon>
        <taxon>Hexapoda</taxon>
        <taxon>Collembola</taxon>
        <taxon>Symphypleona</taxon>
        <taxon>Sminthuridae</taxon>
        <taxon>Allacma</taxon>
    </lineage>
</organism>
<keyword evidence="1 2" id="KW-0193">Cuticle</keyword>
<feature type="signal peptide" evidence="3">
    <location>
        <begin position="1"/>
        <end position="18"/>
    </location>
</feature>
<sequence length="106" mass="11543">MKLLVAFAIVAIIGFVSAAPKPEEVSVLQNEAVINEDGSFKTVLELSDGTSISQSGKIKNPEEQDPEKKIQVIEGSYRFTDAKTGEVVNVKYVADENGYQPVLSRK</sequence>
<keyword evidence="5" id="KW-1185">Reference proteome</keyword>
<dbReference type="InterPro" id="IPR050468">
    <property type="entry name" value="Cuticle_Struct_Prot"/>
</dbReference>
<dbReference type="GO" id="GO:0008010">
    <property type="term" value="F:structural constituent of chitin-based larval cuticle"/>
    <property type="evidence" value="ECO:0007669"/>
    <property type="project" value="TreeGrafter"/>
</dbReference>